<reference evidence="1 2" key="1">
    <citation type="submission" date="2020-06" db="EMBL/GenBank/DDBJ databases">
        <title>High-quality draft genome of sulfate reducer Desulfobacter latus type strain AcrS2 isolated from marine sediment.</title>
        <authorList>
            <person name="Hoppe M."/>
            <person name="Larsen C.K."/>
            <person name="Marshall I.P.G."/>
            <person name="Schramm A."/>
            <person name="Marietou A.G."/>
        </authorList>
    </citation>
    <scope>NUCLEOTIDE SEQUENCE [LARGE SCALE GENOMIC DNA]</scope>
    <source>
        <strain evidence="1 2">AcRS2</strain>
    </source>
</reference>
<gene>
    <name evidence="1" type="ORF">HXW94_11035</name>
</gene>
<evidence type="ECO:0000313" key="2">
    <source>
        <dbReference type="Proteomes" id="UP000553343"/>
    </source>
</evidence>
<proteinExistence type="predicted"/>
<dbReference type="Proteomes" id="UP000553343">
    <property type="component" value="Unassembled WGS sequence"/>
</dbReference>
<evidence type="ECO:0000313" key="1">
    <source>
        <dbReference type="EMBL" id="NWH05517.1"/>
    </source>
</evidence>
<sequence>MSARHHKIGIKHVIRLEWMDKTLDMMLAGLSAKEIRNELDIFLSDKKQSGGTGERDTQAYKKAVTNLMLTWCTPEKALIPFRDDVLAIAKTTPISERIPLHWAMISAAYPFWFGVAKQIGRLLNLQSQITKKQIIQRLKEEYGDRETISRFSRYVIRSFVAWDILEDASVKGNYLQKKKIPTDQKQVAVLAESTLLSTIESSHALKNIMDSSSLFAFNISPISGDYLLKKQSAN</sequence>
<organism evidence="1 2">
    <name type="scientific">Desulfobacter latus</name>
    <dbReference type="NCBI Taxonomy" id="2292"/>
    <lineage>
        <taxon>Bacteria</taxon>
        <taxon>Pseudomonadati</taxon>
        <taxon>Thermodesulfobacteriota</taxon>
        <taxon>Desulfobacteria</taxon>
        <taxon>Desulfobacterales</taxon>
        <taxon>Desulfobacteraceae</taxon>
        <taxon>Desulfobacter</taxon>
    </lineage>
</organism>
<protein>
    <recommendedName>
        <fullName evidence="3">DUF1819 family protein</fullName>
    </recommendedName>
</protein>
<comment type="caution">
    <text evidence="1">The sequence shown here is derived from an EMBL/GenBank/DDBJ whole genome shotgun (WGS) entry which is preliminary data.</text>
</comment>
<evidence type="ECO:0008006" key="3">
    <source>
        <dbReference type="Google" id="ProtNLM"/>
    </source>
</evidence>
<dbReference type="AlphaFoldDB" id="A0A850TBA8"/>
<name>A0A850TBA8_9BACT</name>
<accession>A0A850TBA8</accession>
<dbReference type="RefSeq" id="WP_178366972.1">
    <property type="nucleotide sequence ID" value="NZ_JACADJ010000037.1"/>
</dbReference>
<keyword evidence="2" id="KW-1185">Reference proteome</keyword>
<dbReference type="EMBL" id="JACADJ010000037">
    <property type="protein sequence ID" value="NWH05517.1"/>
    <property type="molecule type" value="Genomic_DNA"/>
</dbReference>